<feature type="transmembrane region" description="Helical" evidence="6">
    <location>
        <begin position="445"/>
        <end position="462"/>
    </location>
</feature>
<dbReference type="GO" id="GO:0005886">
    <property type="term" value="C:plasma membrane"/>
    <property type="evidence" value="ECO:0007669"/>
    <property type="project" value="UniProtKB-SubCell"/>
</dbReference>
<feature type="transmembrane region" description="Helical" evidence="6">
    <location>
        <begin position="166"/>
        <end position="185"/>
    </location>
</feature>
<organism evidence="7 8">
    <name type="scientific">Rubellicoccus peritrichatus</name>
    <dbReference type="NCBI Taxonomy" id="3080537"/>
    <lineage>
        <taxon>Bacteria</taxon>
        <taxon>Pseudomonadati</taxon>
        <taxon>Verrucomicrobiota</taxon>
        <taxon>Opitutia</taxon>
        <taxon>Puniceicoccales</taxon>
        <taxon>Cerasicoccaceae</taxon>
        <taxon>Rubellicoccus</taxon>
    </lineage>
</organism>
<dbReference type="InterPro" id="IPR050833">
    <property type="entry name" value="Poly_Biosynth_Transport"/>
</dbReference>
<evidence type="ECO:0000256" key="3">
    <source>
        <dbReference type="ARBA" id="ARBA00022692"/>
    </source>
</evidence>
<evidence type="ECO:0000256" key="2">
    <source>
        <dbReference type="ARBA" id="ARBA00022475"/>
    </source>
</evidence>
<feature type="transmembrane region" description="Helical" evidence="6">
    <location>
        <begin position="93"/>
        <end position="115"/>
    </location>
</feature>
<reference evidence="7 8" key="1">
    <citation type="submission" date="2023-10" db="EMBL/GenBank/DDBJ databases">
        <title>Rubellicoccus peritrichatus gen. nov., sp. nov., isolated from an algae of coral reef tank.</title>
        <authorList>
            <person name="Luo J."/>
        </authorList>
    </citation>
    <scope>NUCLEOTIDE SEQUENCE [LARGE SCALE GENOMIC DNA]</scope>
    <source>
        <strain evidence="7 8">CR14</strain>
    </source>
</reference>
<dbReference type="PANTHER" id="PTHR30250:SF26">
    <property type="entry name" value="PSMA PROTEIN"/>
    <property type="match status" value="1"/>
</dbReference>
<evidence type="ECO:0000256" key="5">
    <source>
        <dbReference type="ARBA" id="ARBA00023136"/>
    </source>
</evidence>
<proteinExistence type="predicted"/>
<sequence length="508" mass="56048">MSNVAKISRKKTTLWTLFFAYTTIAYAVISGIVLVPLYLRYISVDLYGAWLASGNLLAWLTVIDPGISTVVLQRVSISYGEKNYSALMSYVNAGVLVTSAIVVIVVIGGWIVSIYLPEIIGFKEAEEGQILKDAFFLAVLGSALMLLSFSVGAANRGILGSIGPGLVVLFGNIGTLVLTLILLFWDFGLFAIAWGLFFRGASYLLGHVFYFLLRAYRDKMKVSISFERVTELFHLMAFTSFGKVGYVLTNNMDALLIARFLGPESVPVFVLTRRSYSVAEMILNRTGNAIAPSLSHLKGEGDRVKVQGILYRLLRLNIWLLGLAFAGFFAFNDDFVRLWVGERFFAGSFVSYLLCIWMVASVILTLMQTLCIALGDIKRNAAIQFVQAIIIFPLLVSGIYFFGFIGAVMAPLIGLIAISSWYYPKSLSHHGSMTRGAWKRLKVEAIRSILLGVTVGALFLGLKPGDWLSFILCAAALVLLYCISLFLVSHSARDVFKHFAQRINLLPS</sequence>
<comment type="subcellular location">
    <subcellularLocation>
        <location evidence="1">Cell membrane</location>
        <topology evidence="1">Multi-pass membrane protein</topology>
    </subcellularLocation>
</comment>
<feature type="transmembrane region" description="Helical" evidence="6">
    <location>
        <begin position="408"/>
        <end position="424"/>
    </location>
</feature>
<dbReference type="RefSeq" id="WP_317835450.1">
    <property type="nucleotide sequence ID" value="NZ_CP136920.1"/>
</dbReference>
<feature type="transmembrane region" description="Helical" evidence="6">
    <location>
        <begin position="135"/>
        <end position="154"/>
    </location>
</feature>
<keyword evidence="2" id="KW-1003">Cell membrane</keyword>
<dbReference type="EMBL" id="CP136920">
    <property type="protein sequence ID" value="WOO42916.1"/>
    <property type="molecule type" value="Genomic_DNA"/>
</dbReference>
<dbReference type="Proteomes" id="UP001304300">
    <property type="component" value="Chromosome"/>
</dbReference>
<dbReference type="PANTHER" id="PTHR30250">
    <property type="entry name" value="PST FAMILY PREDICTED COLANIC ACID TRANSPORTER"/>
    <property type="match status" value="1"/>
</dbReference>
<feature type="transmembrane region" description="Helical" evidence="6">
    <location>
        <begin position="313"/>
        <end position="331"/>
    </location>
</feature>
<feature type="transmembrane region" description="Helical" evidence="6">
    <location>
        <begin position="381"/>
        <end position="402"/>
    </location>
</feature>
<evidence type="ECO:0000313" key="7">
    <source>
        <dbReference type="EMBL" id="WOO42916.1"/>
    </source>
</evidence>
<dbReference type="AlphaFoldDB" id="A0AAQ3QUZ1"/>
<feature type="transmembrane region" description="Helical" evidence="6">
    <location>
        <begin position="351"/>
        <end position="374"/>
    </location>
</feature>
<accession>A0AAQ3QUZ1</accession>
<keyword evidence="8" id="KW-1185">Reference proteome</keyword>
<name>A0AAQ3QUZ1_9BACT</name>
<feature type="transmembrane region" description="Helical" evidence="6">
    <location>
        <begin position="50"/>
        <end position="72"/>
    </location>
</feature>
<protein>
    <submittedName>
        <fullName evidence="7">Lipopolysaccharide biosynthesis protein</fullName>
    </submittedName>
</protein>
<feature type="transmembrane region" description="Helical" evidence="6">
    <location>
        <begin position="12"/>
        <end position="38"/>
    </location>
</feature>
<feature type="transmembrane region" description="Helical" evidence="6">
    <location>
        <begin position="468"/>
        <end position="488"/>
    </location>
</feature>
<feature type="transmembrane region" description="Helical" evidence="6">
    <location>
        <begin position="191"/>
        <end position="213"/>
    </location>
</feature>
<gene>
    <name evidence="7" type="ORF">RZN69_07410</name>
</gene>
<evidence type="ECO:0000313" key="8">
    <source>
        <dbReference type="Proteomes" id="UP001304300"/>
    </source>
</evidence>
<evidence type="ECO:0000256" key="6">
    <source>
        <dbReference type="SAM" id="Phobius"/>
    </source>
</evidence>
<evidence type="ECO:0000256" key="4">
    <source>
        <dbReference type="ARBA" id="ARBA00022989"/>
    </source>
</evidence>
<keyword evidence="5 6" id="KW-0472">Membrane</keyword>
<keyword evidence="4 6" id="KW-1133">Transmembrane helix</keyword>
<dbReference type="KEGG" id="puo:RZN69_07410"/>
<keyword evidence="3 6" id="KW-0812">Transmembrane</keyword>
<evidence type="ECO:0000256" key="1">
    <source>
        <dbReference type="ARBA" id="ARBA00004651"/>
    </source>
</evidence>